<keyword evidence="11" id="KW-1185">Reference proteome</keyword>
<evidence type="ECO:0000256" key="1">
    <source>
        <dbReference type="ARBA" id="ARBA00005187"/>
    </source>
</evidence>
<dbReference type="PROSITE" id="PS51278">
    <property type="entry name" value="GATASE_TYPE_2"/>
    <property type="match status" value="1"/>
</dbReference>
<evidence type="ECO:0000313" key="10">
    <source>
        <dbReference type="EMBL" id="MDN4526746.1"/>
    </source>
</evidence>
<dbReference type="CDD" id="cd00712">
    <property type="entry name" value="AsnB"/>
    <property type="match status" value="1"/>
</dbReference>
<dbReference type="Pfam" id="PF00733">
    <property type="entry name" value="Asn_synthase"/>
    <property type="match status" value="1"/>
</dbReference>
<feature type="domain" description="Glutamine amidotransferase type-2" evidence="9">
    <location>
        <begin position="2"/>
        <end position="217"/>
    </location>
</feature>
<evidence type="ECO:0000256" key="5">
    <source>
        <dbReference type="ARBA" id="ARBA00022840"/>
    </source>
</evidence>
<accession>A0ABT8I179</accession>
<dbReference type="InterPro" id="IPR014729">
    <property type="entry name" value="Rossmann-like_a/b/a_fold"/>
</dbReference>
<comment type="pathway">
    <text evidence="1">Amino-acid biosynthesis; L-asparagine biosynthesis; L-asparagine from L-aspartate (L-Gln route): step 1/1.</text>
</comment>
<dbReference type="PANTHER" id="PTHR43284:SF1">
    <property type="entry name" value="ASPARAGINE SYNTHETASE"/>
    <property type="match status" value="1"/>
</dbReference>
<dbReference type="Gene3D" id="3.40.50.620">
    <property type="entry name" value="HUPs"/>
    <property type="match status" value="2"/>
</dbReference>
<organism evidence="10 11">
    <name type="scientific">Fictibacillus fluitans</name>
    <dbReference type="NCBI Taxonomy" id="3058422"/>
    <lineage>
        <taxon>Bacteria</taxon>
        <taxon>Bacillati</taxon>
        <taxon>Bacillota</taxon>
        <taxon>Bacilli</taxon>
        <taxon>Bacillales</taxon>
        <taxon>Fictibacillaceae</taxon>
        <taxon>Fictibacillus</taxon>
    </lineage>
</organism>
<keyword evidence="4" id="KW-0547">Nucleotide-binding</keyword>
<reference evidence="10" key="1">
    <citation type="submission" date="2023-07" db="EMBL/GenBank/DDBJ databases">
        <title>Fictibacillus sp. isolated from freshwater pond.</title>
        <authorList>
            <person name="Kirdat K."/>
            <person name="Bhat A."/>
            <person name="Mourya A."/>
            <person name="Yadav A."/>
        </authorList>
    </citation>
    <scope>NUCLEOTIDE SEQUENCE</scope>
    <source>
        <strain evidence="10">NE201</strain>
    </source>
</reference>
<name>A0ABT8I179_9BACL</name>
<dbReference type="EMBL" id="JAUHTR010000014">
    <property type="protein sequence ID" value="MDN4526746.1"/>
    <property type="molecule type" value="Genomic_DNA"/>
</dbReference>
<evidence type="ECO:0000256" key="2">
    <source>
        <dbReference type="ARBA" id="ARBA00005752"/>
    </source>
</evidence>
<keyword evidence="6" id="KW-0028">Amino-acid biosynthesis</keyword>
<evidence type="ECO:0000259" key="9">
    <source>
        <dbReference type="PROSITE" id="PS51278"/>
    </source>
</evidence>
<evidence type="ECO:0000313" key="11">
    <source>
        <dbReference type="Proteomes" id="UP001172721"/>
    </source>
</evidence>
<dbReference type="InterPro" id="IPR006426">
    <property type="entry name" value="Asn_synth_AEB"/>
</dbReference>
<protein>
    <recommendedName>
        <fullName evidence="3">asparagine synthase (glutamine-hydrolyzing)</fullName>
        <ecNumber evidence="3">6.3.5.4</ecNumber>
    </recommendedName>
</protein>
<dbReference type="InterPro" id="IPR029055">
    <property type="entry name" value="Ntn_hydrolases_N"/>
</dbReference>
<evidence type="ECO:0000256" key="3">
    <source>
        <dbReference type="ARBA" id="ARBA00012737"/>
    </source>
</evidence>
<proteinExistence type="inferred from homology"/>
<evidence type="ECO:0000256" key="4">
    <source>
        <dbReference type="ARBA" id="ARBA00022741"/>
    </source>
</evidence>
<dbReference type="Gene3D" id="3.60.20.10">
    <property type="entry name" value="Glutamine Phosphoribosylpyrophosphate, subunit 1, domain 1"/>
    <property type="match status" value="1"/>
</dbReference>
<dbReference type="SUPFAM" id="SSF52402">
    <property type="entry name" value="Adenine nucleotide alpha hydrolases-like"/>
    <property type="match status" value="1"/>
</dbReference>
<dbReference type="Proteomes" id="UP001172721">
    <property type="component" value="Unassembled WGS sequence"/>
</dbReference>
<evidence type="ECO:0000256" key="8">
    <source>
        <dbReference type="ARBA" id="ARBA00048741"/>
    </source>
</evidence>
<comment type="catalytic activity">
    <reaction evidence="8">
        <text>L-aspartate + L-glutamine + ATP + H2O = L-asparagine + L-glutamate + AMP + diphosphate + H(+)</text>
        <dbReference type="Rhea" id="RHEA:12228"/>
        <dbReference type="ChEBI" id="CHEBI:15377"/>
        <dbReference type="ChEBI" id="CHEBI:15378"/>
        <dbReference type="ChEBI" id="CHEBI:29985"/>
        <dbReference type="ChEBI" id="CHEBI:29991"/>
        <dbReference type="ChEBI" id="CHEBI:30616"/>
        <dbReference type="ChEBI" id="CHEBI:33019"/>
        <dbReference type="ChEBI" id="CHEBI:58048"/>
        <dbReference type="ChEBI" id="CHEBI:58359"/>
        <dbReference type="ChEBI" id="CHEBI:456215"/>
        <dbReference type="EC" id="6.3.5.4"/>
    </reaction>
</comment>
<dbReference type="EC" id="6.3.5.4" evidence="3"/>
<dbReference type="InterPro" id="IPR001962">
    <property type="entry name" value="Asn_synthase"/>
</dbReference>
<comment type="similarity">
    <text evidence="2">Belongs to the asparagine synthetase family.</text>
</comment>
<keyword evidence="7" id="KW-0315">Glutamine amidotransferase</keyword>
<dbReference type="InterPro" id="IPR017932">
    <property type="entry name" value="GATase_2_dom"/>
</dbReference>
<keyword evidence="5" id="KW-0067">ATP-binding</keyword>
<dbReference type="Pfam" id="PF13537">
    <property type="entry name" value="GATase_7"/>
    <property type="match status" value="1"/>
</dbReference>
<dbReference type="PANTHER" id="PTHR43284">
    <property type="entry name" value="ASPARAGINE SYNTHETASE (GLUTAMINE-HYDROLYZING)"/>
    <property type="match status" value="1"/>
</dbReference>
<gene>
    <name evidence="10" type="ORF">QYB97_19855</name>
</gene>
<evidence type="ECO:0000256" key="6">
    <source>
        <dbReference type="ARBA" id="ARBA00022888"/>
    </source>
</evidence>
<dbReference type="RefSeq" id="WP_301167764.1">
    <property type="nucleotide sequence ID" value="NZ_JAUHTR010000014.1"/>
</dbReference>
<dbReference type="PIRSF" id="PIRSF001589">
    <property type="entry name" value="Asn_synthetase_glu-h"/>
    <property type="match status" value="1"/>
</dbReference>
<dbReference type="InterPro" id="IPR033738">
    <property type="entry name" value="AsnB_N"/>
</dbReference>
<keyword evidence="6" id="KW-0061">Asparagine biosynthesis</keyword>
<evidence type="ECO:0000256" key="7">
    <source>
        <dbReference type="ARBA" id="ARBA00022962"/>
    </source>
</evidence>
<comment type="caution">
    <text evidence="10">The sequence shown here is derived from an EMBL/GenBank/DDBJ whole genome shotgun (WGS) entry which is preliminary data.</text>
</comment>
<dbReference type="SUPFAM" id="SSF56235">
    <property type="entry name" value="N-terminal nucleophile aminohydrolases (Ntn hydrolases)"/>
    <property type="match status" value="1"/>
</dbReference>
<sequence>MSAIAGILHFNNEPVNPEAGMKLMQSLSRYPADAVQTWHNQQIFLGCHSQWITPESIREQLPFYDYEKQLVIASDAIIDNRKELFERLQVHHAQQKEMSDSQIILLAYEKWGEECPKYLVGDFAFMIWDEKKRKLFGARDFSGCRTLYYTNKNNHFAFCTVINPLLTLRFVTKDLNEQWLADYLAIPWNFESVDVRSTVYNNIQQLPPSHTISIINGNSTLTRYLTLEFDKKLKLKSNKEYEEAFREVFKTAVDDRLRTHLKVGAHLSGGLDSGSVASFAARSLRKENKSLYSYSYVPVKDFVDWTPKRRVANERPFIESTVKYVGNIQDHYFDFEGKSPYTEIDDWLDTMEMPYKFFENSFWLKGIYEYAHLQGIGVLLNGQRGNWTISWGPALAYQTLLLKRLKLFRFIRELRLYSEKVGVQGSKVFKHVRKKAFPFTNLHKEDTDLYPLIINPEFARKMNVFDRLKENEIDARGMSNQNVYEVKKIQFDKLYYWNVNGTYTTKLSLKHKLWDRDPTNDLRIVKFCISIPEEQYVQNGQDRSLIRRATENYLPDTIRLNQRTRGVQGTDGIHRMVSYWRDFIKEVRLMCEDQWIGNFLNVENIRVALKKIEGSPTSKNVFEHEFRIIMRSLIFYRFIKKTFHGRG</sequence>
<dbReference type="InterPro" id="IPR051786">
    <property type="entry name" value="ASN_synthetase/amidase"/>
</dbReference>